<evidence type="ECO:0008006" key="12">
    <source>
        <dbReference type="Google" id="ProtNLM"/>
    </source>
</evidence>
<keyword evidence="5 9" id="KW-0560">Oxidoreductase</keyword>
<dbReference type="Proteomes" id="UP000494165">
    <property type="component" value="Unassembled WGS sequence"/>
</dbReference>
<comment type="cofactor">
    <cofactor evidence="1 8">
        <name>heme</name>
        <dbReference type="ChEBI" id="CHEBI:30413"/>
    </cofactor>
</comment>
<keyword evidence="3 8" id="KW-0349">Heme</keyword>
<evidence type="ECO:0000256" key="3">
    <source>
        <dbReference type="ARBA" id="ARBA00022617"/>
    </source>
</evidence>
<evidence type="ECO:0000256" key="5">
    <source>
        <dbReference type="ARBA" id="ARBA00023002"/>
    </source>
</evidence>
<evidence type="ECO:0000256" key="2">
    <source>
        <dbReference type="ARBA" id="ARBA00010617"/>
    </source>
</evidence>
<comment type="similarity">
    <text evidence="2 9">Belongs to the cytochrome P450 family.</text>
</comment>
<dbReference type="AlphaFoldDB" id="A0A8S1CR05"/>
<keyword evidence="4 8" id="KW-0479">Metal-binding</keyword>
<evidence type="ECO:0000313" key="11">
    <source>
        <dbReference type="Proteomes" id="UP000494165"/>
    </source>
</evidence>
<comment type="caution">
    <text evidence="10">The sequence shown here is derived from an EMBL/GenBank/DDBJ whole genome shotgun (WGS) entry which is preliminary data.</text>
</comment>
<evidence type="ECO:0000256" key="8">
    <source>
        <dbReference type="PIRSR" id="PIRSR602401-1"/>
    </source>
</evidence>
<dbReference type="GO" id="GO:0020037">
    <property type="term" value="F:heme binding"/>
    <property type="evidence" value="ECO:0007669"/>
    <property type="project" value="InterPro"/>
</dbReference>
<evidence type="ECO:0000256" key="6">
    <source>
        <dbReference type="ARBA" id="ARBA00023004"/>
    </source>
</evidence>
<name>A0A8S1CR05_9INSE</name>
<dbReference type="GO" id="GO:0005506">
    <property type="term" value="F:iron ion binding"/>
    <property type="evidence" value="ECO:0007669"/>
    <property type="project" value="InterPro"/>
</dbReference>
<evidence type="ECO:0000256" key="7">
    <source>
        <dbReference type="ARBA" id="ARBA00023033"/>
    </source>
</evidence>
<accession>A0A8S1CR05</accession>
<evidence type="ECO:0000256" key="9">
    <source>
        <dbReference type="RuleBase" id="RU000461"/>
    </source>
</evidence>
<dbReference type="PRINTS" id="PR00385">
    <property type="entry name" value="P450"/>
</dbReference>
<dbReference type="InterPro" id="IPR002401">
    <property type="entry name" value="Cyt_P450_E_grp-I"/>
</dbReference>
<dbReference type="InterPro" id="IPR001128">
    <property type="entry name" value="Cyt_P450"/>
</dbReference>
<evidence type="ECO:0000256" key="4">
    <source>
        <dbReference type="ARBA" id="ARBA00022723"/>
    </source>
</evidence>
<dbReference type="SUPFAM" id="SSF48264">
    <property type="entry name" value="Cytochrome P450"/>
    <property type="match status" value="1"/>
</dbReference>
<dbReference type="InterPro" id="IPR050479">
    <property type="entry name" value="CYP11_CYP27_families"/>
</dbReference>
<sequence length="532" mass="60725">MQAAINSRAACVVRCLRPILLQGRTNFDCSMLRRGASVRLIALRPFASQAQEKAADSNGPWPYSQVPGPKAIPVLGNKFRFFPGFAKYDFTNLITLHKQLRDEFGEIVKFGGLEPRRDLLFIYKPEDMETMFRNDGPWPERPSFKALQYYRDVTKKDVFQGLSGVLVDQGPTWQEARSQVNPVMMKTQTVQMYAGKIGDVAEDFVNMIADMRDEKNEVTDTFKNEIHKWALESIALVALDTRLGCLRNNLPDDSEPQRMIDSVHQMLQCLHSLEMGNTTLWTFVSTPTWRKFASTLDYFTAVALKYVNEAIERSKKIPTEDENKMSVLERFLKRDPNPTRAVIMALDMLMAGVDTTSHALTNLLLHLSANQEKQEKLYEELKRLLPDPSTPITNEMLDEMKYMRACIKESARLMPVITGNARTTQKEVVLSNYVIPKNVDVIMPNALISRMEKYYKEPDQFIPERWIRGSDQKESVNPFVTLPFGHGARKCVDDKAIQMELQLRRNEVPNILGARTHGPAQVSSHPAYQLTL</sequence>
<organism evidence="10 11">
    <name type="scientific">Cloeon dipterum</name>
    <dbReference type="NCBI Taxonomy" id="197152"/>
    <lineage>
        <taxon>Eukaryota</taxon>
        <taxon>Metazoa</taxon>
        <taxon>Ecdysozoa</taxon>
        <taxon>Arthropoda</taxon>
        <taxon>Hexapoda</taxon>
        <taxon>Insecta</taxon>
        <taxon>Pterygota</taxon>
        <taxon>Palaeoptera</taxon>
        <taxon>Ephemeroptera</taxon>
        <taxon>Pisciforma</taxon>
        <taxon>Baetidae</taxon>
        <taxon>Cloeon</taxon>
    </lineage>
</organism>
<dbReference type="Pfam" id="PF00067">
    <property type="entry name" value="p450"/>
    <property type="match status" value="1"/>
</dbReference>
<dbReference type="Gene3D" id="1.10.630.10">
    <property type="entry name" value="Cytochrome P450"/>
    <property type="match status" value="1"/>
</dbReference>
<keyword evidence="7 9" id="KW-0503">Monooxygenase</keyword>
<dbReference type="GO" id="GO:0016705">
    <property type="term" value="F:oxidoreductase activity, acting on paired donors, with incorporation or reduction of molecular oxygen"/>
    <property type="evidence" value="ECO:0007669"/>
    <property type="project" value="InterPro"/>
</dbReference>
<evidence type="ECO:0000256" key="1">
    <source>
        <dbReference type="ARBA" id="ARBA00001971"/>
    </source>
</evidence>
<keyword evidence="6 8" id="KW-0408">Iron</keyword>
<gene>
    <name evidence="10" type="ORF">CLODIP_2_CD10165</name>
</gene>
<dbReference type="EMBL" id="CADEPI010000072">
    <property type="protein sequence ID" value="CAB3372379.1"/>
    <property type="molecule type" value="Genomic_DNA"/>
</dbReference>
<dbReference type="GO" id="GO:0004497">
    <property type="term" value="F:monooxygenase activity"/>
    <property type="evidence" value="ECO:0007669"/>
    <property type="project" value="UniProtKB-KW"/>
</dbReference>
<feature type="binding site" description="axial binding residue" evidence="8">
    <location>
        <position position="491"/>
    </location>
    <ligand>
        <name>heme</name>
        <dbReference type="ChEBI" id="CHEBI:30413"/>
    </ligand>
    <ligandPart>
        <name>Fe</name>
        <dbReference type="ChEBI" id="CHEBI:18248"/>
    </ligandPart>
</feature>
<dbReference type="InterPro" id="IPR017972">
    <property type="entry name" value="Cyt_P450_CS"/>
</dbReference>
<dbReference type="CDD" id="cd11054">
    <property type="entry name" value="CYP24A1-like"/>
    <property type="match status" value="1"/>
</dbReference>
<proteinExistence type="inferred from homology"/>
<dbReference type="InterPro" id="IPR036396">
    <property type="entry name" value="Cyt_P450_sf"/>
</dbReference>
<protein>
    <recommendedName>
        <fullName evidence="12">Cytochrome P450</fullName>
    </recommendedName>
</protein>
<keyword evidence="11" id="KW-1185">Reference proteome</keyword>
<dbReference type="PANTHER" id="PTHR24279">
    <property type="entry name" value="CYTOCHROME P450"/>
    <property type="match status" value="1"/>
</dbReference>
<dbReference type="PROSITE" id="PS00086">
    <property type="entry name" value="CYTOCHROME_P450"/>
    <property type="match status" value="1"/>
</dbReference>
<evidence type="ECO:0000313" key="10">
    <source>
        <dbReference type="EMBL" id="CAB3372379.1"/>
    </source>
</evidence>
<dbReference type="PRINTS" id="PR00463">
    <property type="entry name" value="EP450I"/>
</dbReference>
<reference evidence="10 11" key="1">
    <citation type="submission" date="2020-04" db="EMBL/GenBank/DDBJ databases">
        <authorList>
            <person name="Alioto T."/>
            <person name="Alioto T."/>
            <person name="Gomez Garrido J."/>
        </authorList>
    </citation>
    <scope>NUCLEOTIDE SEQUENCE [LARGE SCALE GENOMIC DNA]</scope>
</reference>
<dbReference type="FunFam" id="1.10.630.10:FF:000006">
    <property type="entry name" value="Cytochrome P450 302a1, mitochondrial"/>
    <property type="match status" value="1"/>
</dbReference>
<dbReference type="PANTHER" id="PTHR24279:SF120">
    <property type="entry name" value="CYTOCHROME P450"/>
    <property type="match status" value="1"/>
</dbReference>
<dbReference type="OrthoDB" id="3945418at2759"/>